<evidence type="ECO:0000256" key="9">
    <source>
        <dbReference type="ARBA" id="ARBA00022824"/>
    </source>
</evidence>
<evidence type="ECO:0000256" key="7">
    <source>
        <dbReference type="ARBA" id="ARBA00022692"/>
    </source>
</evidence>
<evidence type="ECO:0000313" key="18">
    <source>
        <dbReference type="EMBL" id="CAH3027548.1"/>
    </source>
</evidence>
<dbReference type="PROSITE" id="PS50919">
    <property type="entry name" value="MIR"/>
    <property type="match status" value="3"/>
</dbReference>
<evidence type="ECO:0000256" key="6">
    <source>
        <dbReference type="ARBA" id="ARBA00022679"/>
    </source>
</evidence>
<evidence type="ECO:0000256" key="12">
    <source>
        <dbReference type="ARBA" id="ARBA00039583"/>
    </source>
</evidence>
<organism evidence="18 19">
    <name type="scientific">Porites evermanni</name>
    <dbReference type="NCBI Taxonomy" id="104178"/>
    <lineage>
        <taxon>Eukaryota</taxon>
        <taxon>Metazoa</taxon>
        <taxon>Cnidaria</taxon>
        <taxon>Anthozoa</taxon>
        <taxon>Hexacorallia</taxon>
        <taxon>Scleractinia</taxon>
        <taxon>Fungiina</taxon>
        <taxon>Poritidae</taxon>
        <taxon>Porites</taxon>
    </lineage>
</organism>
<feature type="compositionally biased region" description="Basic and acidic residues" evidence="15">
    <location>
        <begin position="68"/>
        <end position="88"/>
    </location>
</feature>
<protein>
    <recommendedName>
        <fullName evidence="12">Protein O-mannosyl-transferase 2</fullName>
        <ecNumber evidence="4">2.4.1.109</ecNumber>
    </recommendedName>
</protein>
<dbReference type="SMART" id="SM00472">
    <property type="entry name" value="MIR"/>
    <property type="match status" value="3"/>
</dbReference>
<keyword evidence="9" id="KW-0256">Endoplasmic reticulum</keyword>
<feature type="transmembrane region" description="Helical" evidence="16">
    <location>
        <begin position="370"/>
        <end position="387"/>
    </location>
</feature>
<feature type="transmembrane region" description="Helical" evidence="16">
    <location>
        <begin position="260"/>
        <end position="281"/>
    </location>
</feature>
<feature type="transmembrane region" description="Helical" evidence="16">
    <location>
        <begin position="677"/>
        <end position="698"/>
    </location>
</feature>
<dbReference type="InterPro" id="IPR032421">
    <property type="entry name" value="PMT_4TMC"/>
</dbReference>
<feature type="region of interest" description="Disordered" evidence="15">
    <location>
        <begin position="64"/>
        <end position="121"/>
    </location>
</feature>
<evidence type="ECO:0000259" key="17">
    <source>
        <dbReference type="PROSITE" id="PS50919"/>
    </source>
</evidence>
<keyword evidence="19" id="KW-1185">Reference proteome</keyword>
<keyword evidence="6" id="KW-0808">Transferase</keyword>
<feature type="non-terminal residue" evidence="18">
    <location>
        <position position="1"/>
    </location>
</feature>
<accession>A0ABN8MFS2</accession>
<evidence type="ECO:0000256" key="5">
    <source>
        <dbReference type="ARBA" id="ARBA00022676"/>
    </source>
</evidence>
<feature type="domain" description="MIR" evidence="17">
    <location>
        <begin position="487"/>
        <end position="543"/>
    </location>
</feature>
<feature type="transmembrane region" description="Helical" evidence="16">
    <location>
        <begin position="781"/>
        <end position="801"/>
    </location>
</feature>
<comment type="pathway">
    <text evidence="2">Protein modification; protein glycosylation.</text>
</comment>
<gene>
    <name evidence="18" type="ORF">PEVE_00031841</name>
</gene>
<dbReference type="Proteomes" id="UP001159427">
    <property type="component" value="Unassembled WGS sequence"/>
</dbReference>
<keyword evidence="7 16" id="KW-0812">Transmembrane</keyword>
<feature type="transmembrane region" description="Helical" evidence="16">
    <location>
        <begin position="141"/>
        <end position="161"/>
    </location>
</feature>
<keyword evidence="5" id="KW-0328">Glycosyltransferase</keyword>
<dbReference type="CDD" id="cd23282">
    <property type="entry name" value="beta-trefoil_MIR_POMT2"/>
    <property type="match status" value="1"/>
</dbReference>
<evidence type="ECO:0000256" key="13">
    <source>
        <dbReference type="ARBA" id="ARBA00045085"/>
    </source>
</evidence>
<evidence type="ECO:0000256" key="3">
    <source>
        <dbReference type="ARBA" id="ARBA00007222"/>
    </source>
</evidence>
<feature type="domain" description="MIR" evidence="17">
    <location>
        <begin position="549"/>
        <end position="605"/>
    </location>
</feature>
<evidence type="ECO:0000256" key="15">
    <source>
        <dbReference type="SAM" id="MobiDB-lite"/>
    </source>
</evidence>
<proteinExistence type="inferred from homology"/>
<dbReference type="SUPFAM" id="SSF82109">
    <property type="entry name" value="MIR domain"/>
    <property type="match status" value="1"/>
</dbReference>
<evidence type="ECO:0000256" key="14">
    <source>
        <dbReference type="ARBA" id="ARBA00045102"/>
    </source>
</evidence>
<dbReference type="EC" id="2.4.1.109" evidence="4"/>
<feature type="transmembrane region" description="Helical" evidence="16">
    <location>
        <begin position="229"/>
        <end position="248"/>
    </location>
</feature>
<sequence length="831" mass="94093">KRVKANVELGLLFPGPFTEITLCPRSFTGELNYNMGSEISAEEINDHQNGDVKKDDDLHANVTETANENDKDSKTAQEERQTNGDVRNRKTGRAGNRTKAELRKSILKTKPPSKKEQHTSLASKWLSSVSAGLNGKSRTSVMVKLLIFFAVLGLAFATRFFNVTLPAHICWDETHFGKHANFYLKGEFFFDVHPPLAKMSIAMAGYLSGYNGSFPFDKPGDQYGDNPYVGMRLFCATLGALCVPLAYLTVWELTKSTGAAILGTAFIVFDHGCITISQYILLDPILMFYIMLATYCFTKFQNCRNVPYSFEWWLWMTASGVSLSCAFSCKWVGLFVILWAGITTVLNLWDLLGDLSLSLFEIGKHFMARVLCLIMVPIIVYLFWFAIHFKLLPNTGPGDGFFSSAFQSTLRGNQLYKSAVPADLAFGSIVSIKNTRAGGALLHSHSHLYPKEHGPEQQQVTCYSHKDDNNKWLIKKAYEDYDEKQPLEFLKNGDWIRLEHVATKRNLHSHAEKAPLTTHHNQVTGYGDNGKGDGNDFWRIEIVSGAGDDGRIKTVKTVFRLIHVTLGCALHGSTQVLPKWGWEQLEVTCNPIVHHNHNLWNVEGHENDRVPKDASDFYKPSFIGSVYESHIVMAQTNSGFKPKEGEVTSQPWQWPINYRGQVFSGADYRVYLLGNPVIWWFVLAVMCVFGLLYGFHAVRTQRGFIDPPQEQARRKRMESACGWLFLGWALHYFPFYAMGRVLYFHHYFPAYLYSAMMAGVLCQYLCKSFSMIPKLDKWKQVTYHGTICFILAGCIISFWTFRGLTYGMSGPMAHLPEATAAVYKWMDSWEV</sequence>
<dbReference type="PANTHER" id="PTHR10050">
    <property type="entry name" value="DOLICHYL-PHOSPHATE-MANNOSE--PROTEIN MANNOSYLTRANSFERASE"/>
    <property type="match status" value="1"/>
</dbReference>
<comment type="subcellular location">
    <subcellularLocation>
        <location evidence="1">Endoplasmic reticulum membrane</location>
        <topology evidence="1">Multi-pass membrane protein</topology>
    </subcellularLocation>
</comment>
<evidence type="ECO:0000256" key="10">
    <source>
        <dbReference type="ARBA" id="ARBA00022989"/>
    </source>
</evidence>
<comment type="catalytic activity">
    <reaction evidence="13">
        <text>a di-trans,poly-cis-dolichyl beta-D-mannosyl phosphate + L-threonyl-[protein] = 3-O-(alpha-D-mannosyl)-L-threonyl-[protein] + a di-trans,poly-cis-dolichyl phosphate + H(+)</text>
        <dbReference type="Rhea" id="RHEA:53396"/>
        <dbReference type="Rhea" id="RHEA-COMP:11060"/>
        <dbReference type="Rhea" id="RHEA-COMP:13547"/>
        <dbReference type="Rhea" id="RHEA-COMP:19498"/>
        <dbReference type="Rhea" id="RHEA-COMP:19501"/>
        <dbReference type="ChEBI" id="CHEBI:15378"/>
        <dbReference type="ChEBI" id="CHEBI:30013"/>
        <dbReference type="ChEBI" id="CHEBI:57683"/>
        <dbReference type="ChEBI" id="CHEBI:58211"/>
        <dbReference type="ChEBI" id="CHEBI:137323"/>
        <dbReference type="EC" id="2.4.1.109"/>
    </reaction>
</comment>
<comment type="caution">
    <text evidence="18">The sequence shown here is derived from an EMBL/GenBank/DDBJ whole genome shotgun (WGS) entry which is preliminary data.</text>
</comment>
<reference evidence="18 19" key="1">
    <citation type="submission" date="2022-05" db="EMBL/GenBank/DDBJ databases">
        <authorList>
            <consortium name="Genoscope - CEA"/>
            <person name="William W."/>
        </authorList>
    </citation>
    <scope>NUCLEOTIDE SEQUENCE [LARGE SCALE GENOMIC DNA]</scope>
</reference>
<name>A0ABN8MFS2_9CNID</name>
<evidence type="ECO:0000256" key="4">
    <source>
        <dbReference type="ARBA" id="ARBA00012839"/>
    </source>
</evidence>
<dbReference type="Gene3D" id="2.80.10.50">
    <property type="match status" value="1"/>
</dbReference>
<feature type="transmembrane region" description="Helical" evidence="16">
    <location>
        <begin position="331"/>
        <end position="349"/>
    </location>
</feature>
<evidence type="ECO:0000256" key="2">
    <source>
        <dbReference type="ARBA" id="ARBA00004922"/>
    </source>
</evidence>
<comment type="catalytic activity">
    <reaction evidence="14">
        <text>a di-trans,poly-cis-dolichyl beta-D-mannosyl phosphate + L-seryl-[protein] = 3-O-(alpha-D-mannosyl)-L-seryl-[protein] + a di-trans,poly-cis-dolichyl phosphate + H(+)</text>
        <dbReference type="Rhea" id="RHEA:17377"/>
        <dbReference type="Rhea" id="RHEA-COMP:9863"/>
        <dbReference type="Rhea" id="RHEA-COMP:13546"/>
        <dbReference type="Rhea" id="RHEA-COMP:19498"/>
        <dbReference type="Rhea" id="RHEA-COMP:19501"/>
        <dbReference type="ChEBI" id="CHEBI:15378"/>
        <dbReference type="ChEBI" id="CHEBI:29999"/>
        <dbReference type="ChEBI" id="CHEBI:57683"/>
        <dbReference type="ChEBI" id="CHEBI:58211"/>
        <dbReference type="ChEBI" id="CHEBI:137321"/>
        <dbReference type="EC" id="2.4.1.109"/>
    </reaction>
</comment>
<dbReference type="EMBL" id="CALNXI010000459">
    <property type="protein sequence ID" value="CAH3027548.1"/>
    <property type="molecule type" value="Genomic_DNA"/>
</dbReference>
<keyword evidence="8" id="KW-0677">Repeat</keyword>
<dbReference type="InterPro" id="IPR036300">
    <property type="entry name" value="MIR_dom_sf"/>
</dbReference>
<dbReference type="Pfam" id="PF02815">
    <property type="entry name" value="MIR"/>
    <property type="match status" value="1"/>
</dbReference>
<dbReference type="InterPro" id="IPR016093">
    <property type="entry name" value="MIR_motif"/>
</dbReference>
<dbReference type="InterPro" id="IPR003342">
    <property type="entry name" value="ArnT-like_N"/>
</dbReference>
<dbReference type="PANTHER" id="PTHR10050:SF46">
    <property type="entry name" value="PROTEIN O-MANNOSYL-TRANSFERASE 2"/>
    <property type="match status" value="1"/>
</dbReference>
<evidence type="ECO:0000256" key="16">
    <source>
        <dbReference type="SAM" id="Phobius"/>
    </source>
</evidence>
<evidence type="ECO:0000256" key="11">
    <source>
        <dbReference type="ARBA" id="ARBA00023136"/>
    </source>
</evidence>
<comment type="similarity">
    <text evidence="3">Belongs to the glycosyltransferase 39 family.</text>
</comment>
<feature type="transmembrane region" description="Helical" evidence="16">
    <location>
        <begin position="719"/>
        <end position="738"/>
    </location>
</feature>
<evidence type="ECO:0000256" key="1">
    <source>
        <dbReference type="ARBA" id="ARBA00004477"/>
    </source>
</evidence>
<evidence type="ECO:0000313" key="19">
    <source>
        <dbReference type="Proteomes" id="UP001159427"/>
    </source>
</evidence>
<keyword evidence="11 16" id="KW-0472">Membrane</keyword>
<dbReference type="Pfam" id="PF16192">
    <property type="entry name" value="PMT_4TMC"/>
    <property type="match status" value="1"/>
</dbReference>
<dbReference type="InterPro" id="IPR027005">
    <property type="entry name" value="PMT-like"/>
</dbReference>
<feature type="domain" description="MIR" evidence="17">
    <location>
        <begin position="421"/>
        <end position="477"/>
    </location>
</feature>
<keyword evidence="10 16" id="KW-1133">Transmembrane helix</keyword>
<dbReference type="Pfam" id="PF02366">
    <property type="entry name" value="PMT"/>
    <property type="match status" value="1"/>
</dbReference>
<feature type="transmembrane region" description="Helical" evidence="16">
    <location>
        <begin position="750"/>
        <end position="769"/>
    </location>
</feature>
<evidence type="ECO:0000256" key="8">
    <source>
        <dbReference type="ARBA" id="ARBA00022737"/>
    </source>
</evidence>